<dbReference type="Proteomes" id="UP000468928">
    <property type="component" value="Unassembled WGS sequence"/>
</dbReference>
<evidence type="ECO:0000256" key="1">
    <source>
        <dbReference type="ARBA" id="ARBA00022491"/>
    </source>
</evidence>
<evidence type="ECO:0000256" key="3">
    <source>
        <dbReference type="ARBA" id="ARBA00023125"/>
    </source>
</evidence>
<dbReference type="PRINTS" id="PR00040">
    <property type="entry name" value="HTHMERR"/>
</dbReference>
<dbReference type="PANTHER" id="PTHR30204">
    <property type="entry name" value="REDOX-CYCLING DRUG-SENSING TRANSCRIPTIONAL ACTIVATOR SOXR"/>
    <property type="match status" value="1"/>
</dbReference>
<gene>
    <name evidence="6" type="ORF">GV789_11330</name>
</gene>
<evidence type="ECO:0000313" key="6">
    <source>
        <dbReference type="EMBL" id="NEW45044.1"/>
    </source>
</evidence>
<evidence type="ECO:0000256" key="2">
    <source>
        <dbReference type="ARBA" id="ARBA00023015"/>
    </source>
</evidence>
<dbReference type="InterPro" id="IPR009061">
    <property type="entry name" value="DNA-bd_dom_put_sf"/>
</dbReference>
<dbReference type="PROSITE" id="PS50937">
    <property type="entry name" value="HTH_MERR_2"/>
    <property type="match status" value="1"/>
</dbReference>
<dbReference type="GO" id="GO:0003700">
    <property type="term" value="F:DNA-binding transcription factor activity"/>
    <property type="evidence" value="ECO:0007669"/>
    <property type="project" value="InterPro"/>
</dbReference>
<sequence length="119" mass="13443">MRIGELSRRSGVSVRLLRYYEEQSMLAPERDASGYRRFQESDVGLVWQIRTLLAAGLSTDTIAQALPCICYCEGESRMVPSPELADGLRSERERIDRQIAALRESREILDSVIESAPQP</sequence>
<dbReference type="EMBL" id="JAAGUZ010000025">
    <property type="protein sequence ID" value="NEW45044.1"/>
    <property type="molecule type" value="Genomic_DNA"/>
</dbReference>
<dbReference type="SUPFAM" id="SSF46955">
    <property type="entry name" value="Putative DNA-binding domain"/>
    <property type="match status" value="1"/>
</dbReference>
<feature type="domain" description="HTH merR-type" evidence="5">
    <location>
        <begin position="1"/>
        <end position="68"/>
    </location>
</feature>
<protein>
    <submittedName>
        <fullName evidence="6">MerR family transcriptional regulator</fullName>
    </submittedName>
</protein>
<dbReference type="Pfam" id="PF13411">
    <property type="entry name" value="MerR_1"/>
    <property type="match status" value="1"/>
</dbReference>
<comment type="caution">
    <text evidence="6">The sequence shown here is derived from an EMBL/GenBank/DDBJ whole genome shotgun (WGS) entry which is preliminary data.</text>
</comment>
<keyword evidence="2" id="KW-0805">Transcription regulation</keyword>
<reference evidence="6 7" key="1">
    <citation type="submission" date="2020-01" db="EMBL/GenBank/DDBJ databases">
        <title>Genetics and antimicrobial susceptibilities of Nocardia species isolated from the soil; a comparison with species isolated from humans.</title>
        <authorList>
            <person name="Carrasco G."/>
            <person name="Monzon S."/>
            <person name="Sansegundo M."/>
            <person name="Garcia E."/>
            <person name="Garrido N."/>
            <person name="Medina M.J."/>
            <person name="Villalon P."/>
            <person name="Ramirez-Arocha A.C."/>
            <person name="Jimenez P."/>
            <person name="Cuesta I."/>
            <person name="Valdezate S."/>
        </authorList>
    </citation>
    <scope>NUCLEOTIDE SEQUENCE [LARGE SCALE GENOMIC DNA]</scope>
    <source>
        <strain evidence="6 7">CNM20110639</strain>
    </source>
</reference>
<keyword evidence="3" id="KW-0238">DNA-binding</keyword>
<dbReference type="RefSeq" id="WP_163828857.1">
    <property type="nucleotide sequence ID" value="NZ_JAAGUZ010000025.1"/>
</dbReference>
<dbReference type="Gene3D" id="1.10.1660.10">
    <property type="match status" value="1"/>
</dbReference>
<proteinExistence type="predicted"/>
<organism evidence="6 7">
    <name type="scientific">Nocardia cyriacigeorgica</name>
    <dbReference type="NCBI Taxonomy" id="135487"/>
    <lineage>
        <taxon>Bacteria</taxon>
        <taxon>Bacillati</taxon>
        <taxon>Actinomycetota</taxon>
        <taxon>Actinomycetes</taxon>
        <taxon>Mycobacteriales</taxon>
        <taxon>Nocardiaceae</taxon>
        <taxon>Nocardia</taxon>
    </lineage>
</organism>
<dbReference type="InterPro" id="IPR000551">
    <property type="entry name" value="MerR-type_HTH_dom"/>
</dbReference>
<dbReference type="GO" id="GO:0003677">
    <property type="term" value="F:DNA binding"/>
    <property type="evidence" value="ECO:0007669"/>
    <property type="project" value="UniProtKB-KW"/>
</dbReference>
<evidence type="ECO:0000313" key="7">
    <source>
        <dbReference type="Proteomes" id="UP000468928"/>
    </source>
</evidence>
<dbReference type="AlphaFoldDB" id="A0A6P1D6P1"/>
<evidence type="ECO:0000256" key="4">
    <source>
        <dbReference type="ARBA" id="ARBA00023163"/>
    </source>
</evidence>
<accession>A0A6P1D6P1</accession>
<name>A0A6P1D6P1_9NOCA</name>
<dbReference type="InterPro" id="IPR047057">
    <property type="entry name" value="MerR_fam"/>
</dbReference>
<dbReference type="CDD" id="cd01282">
    <property type="entry name" value="HTH_MerR-like_sg3"/>
    <property type="match status" value="1"/>
</dbReference>
<evidence type="ECO:0000259" key="5">
    <source>
        <dbReference type="PROSITE" id="PS50937"/>
    </source>
</evidence>
<keyword evidence="4" id="KW-0804">Transcription</keyword>
<keyword evidence="1" id="KW-0678">Repressor</keyword>
<dbReference type="PANTHER" id="PTHR30204:SF69">
    <property type="entry name" value="MERR-FAMILY TRANSCRIPTIONAL REGULATOR"/>
    <property type="match status" value="1"/>
</dbReference>
<dbReference type="SMART" id="SM00422">
    <property type="entry name" value="HTH_MERR"/>
    <property type="match status" value="1"/>
</dbReference>